<dbReference type="EMBL" id="DF238767">
    <property type="protein sequence ID" value="GAC92652.1"/>
    <property type="molecule type" value="Genomic_DNA"/>
</dbReference>
<evidence type="ECO:0000256" key="1">
    <source>
        <dbReference type="SAM" id="MobiDB-lite"/>
    </source>
</evidence>
<keyword evidence="2" id="KW-0812">Transmembrane</keyword>
<feature type="transmembrane region" description="Helical" evidence="2">
    <location>
        <begin position="13"/>
        <end position="30"/>
    </location>
</feature>
<accession>R9NW31</accession>
<dbReference type="RefSeq" id="XP_012186239.1">
    <property type="nucleotide sequence ID" value="XM_012330849.1"/>
</dbReference>
<proteinExistence type="predicted"/>
<dbReference type="OrthoDB" id="2554936at2759"/>
<keyword evidence="2" id="KW-0472">Membrane</keyword>
<keyword evidence="2" id="KW-1133">Transmembrane helix</keyword>
<dbReference type="GeneID" id="24105518"/>
<dbReference type="HOGENOM" id="CLU_1120730_0_0_1"/>
<feature type="transmembrane region" description="Helical" evidence="2">
    <location>
        <begin position="134"/>
        <end position="154"/>
    </location>
</feature>
<feature type="region of interest" description="Disordered" evidence="1">
    <location>
        <begin position="225"/>
        <end position="245"/>
    </location>
</feature>
<gene>
    <name evidence="3" type="ORF">PHSY_000206</name>
</gene>
<feature type="compositionally biased region" description="Polar residues" evidence="1">
    <location>
        <begin position="233"/>
        <end position="245"/>
    </location>
</feature>
<dbReference type="AlphaFoldDB" id="R9NW31"/>
<reference evidence="4" key="1">
    <citation type="journal article" date="2013" name="Genome Announc.">
        <title>Draft genome sequence of the basidiomycetous yeast-like fungus Pseudozyma hubeiensis SY62, which produces an abundant amount of the biosurfactant mannosylerythritol lipids.</title>
        <authorList>
            <person name="Konishi M."/>
            <person name="Hatada Y."/>
            <person name="Horiuchi J."/>
        </authorList>
    </citation>
    <scope>NUCLEOTIDE SEQUENCE [LARGE SCALE GENOMIC DNA]</scope>
    <source>
        <strain evidence="4">SY62</strain>
    </source>
</reference>
<protein>
    <submittedName>
        <fullName evidence="3">Regulation of translational elongation-related protein</fullName>
    </submittedName>
</protein>
<keyword evidence="4" id="KW-1185">Reference proteome</keyword>
<evidence type="ECO:0000313" key="4">
    <source>
        <dbReference type="Proteomes" id="UP000014071"/>
    </source>
</evidence>
<evidence type="ECO:0000256" key="2">
    <source>
        <dbReference type="SAM" id="Phobius"/>
    </source>
</evidence>
<evidence type="ECO:0000313" key="3">
    <source>
        <dbReference type="EMBL" id="GAC92652.1"/>
    </source>
</evidence>
<sequence>MPTILPLDRSYRLPSYSLTLLSALAIRFLLHPAPQSRATLLRTISTLVFPTLTFSILQHRHITLHRTLALRVSSSLSAYHAAVSGKTVLAGPGMQTIFGMLFSTALLSNLPLLYSRLLPGEEMSESTGKLASGVGWFFAAVNLTVVVVCWIMMITQEEVKVEFEDAVKDDQVALNKLEGKKVGEGWSRIASTSRRHDLWVKKVLLPNGDHVGVWEMTTRLADNHPLYNPDAAQKNSSPTLRISLP</sequence>
<organism evidence="3 4">
    <name type="scientific">Pseudozyma hubeiensis (strain SY62)</name>
    <name type="common">Yeast</name>
    <dbReference type="NCBI Taxonomy" id="1305764"/>
    <lineage>
        <taxon>Eukaryota</taxon>
        <taxon>Fungi</taxon>
        <taxon>Dikarya</taxon>
        <taxon>Basidiomycota</taxon>
        <taxon>Ustilaginomycotina</taxon>
        <taxon>Ustilaginomycetes</taxon>
        <taxon>Ustilaginales</taxon>
        <taxon>Ustilaginaceae</taxon>
        <taxon>Pseudozyma</taxon>
    </lineage>
</organism>
<feature type="transmembrane region" description="Helical" evidence="2">
    <location>
        <begin position="96"/>
        <end position="114"/>
    </location>
</feature>
<name>R9NW31_PSEHS</name>
<dbReference type="Proteomes" id="UP000014071">
    <property type="component" value="Unassembled WGS sequence"/>
</dbReference>